<accession>L7CHR9</accession>
<sequence>MVRPARFRAETEPIAFLCNNIKSEDVAVFAALLALHSVSDHSTL</sequence>
<dbReference type="Proteomes" id="UP000010959">
    <property type="component" value="Unassembled WGS sequence"/>
</dbReference>
<dbReference type="EMBL" id="AMWG01000075">
    <property type="protein sequence ID" value="ELP33177.1"/>
    <property type="molecule type" value="Genomic_DNA"/>
</dbReference>
<dbReference type="AlphaFoldDB" id="L7CHR9"/>
<protein>
    <submittedName>
        <fullName evidence="1">Uncharacterized protein</fullName>
    </submittedName>
</protein>
<reference evidence="1 2" key="1">
    <citation type="journal article" date="2013" name="Mar. Genomics">
        <title>Expression of sulfatases in Rhodopirellula baltica and the diversity of sulfatases in the genus Rhodopirellula.</title>
        <authorList>
            <person name="Wegner C.E."/>
            <person name="Richter-Heitmann T."/>
            <person name="Klindworth A."/>
            <person name="Klockow C."/>
            <person name="Richter M."/>
            <person name="Achstetter T."/>
            <person name="Glockner F.O."/>
            <person name="Harder J."/>
        </authorList>
    </citation>
    <scope>NUCLEOTIDE SEQUENCE [LARGE SCALE GENOMIC DNA]</scope>
    <source>
        <strain evidence="1 2">SWK14</strain>
    </source>
</reference>
<name>L7CHR9_RHOBT</name>
<gene>
    <name evidence="1" type="ORF">RBSWK_03023</name>
</gene>
<comment type="caution">
    <text evidence="1">The sequence shown here is derived from an EMBL/GenBank/DDBJ whole genome shotgun (WGS) entry which is preliminary data.</text>
</comment>
<evidence type="ECO:0000313" key="1">
    <source>
        <dbReference type="EMBL" id="ELP33177.1"/>
    </source>
</evidence>
<organism evidence="1 2">
    <name type="scientific">Rhodopirellula baltica SWK14</name>
    <dbReference type="NCBI Taxonomy" id="993516"/>
    <lineage>
        <taxon>Bacteria</taxon>
        <taxon>Pseudomonadati</taxon>
        <taxon>Planctomycetota</taxon>
        <taxon>Planctomycetia</taxon>
        <taxon>Pirellulales</taxon>
        <taxon>Pirellulaceae</taxon>
        <taxon>Rhodopirellula</taxon>
    </lineage>
</organism>
<proteinExistence type="predicted"/>
<evidence type="ECO:0000313" key="2">
    <source>
        <dbReference type="Proteomes" id="UP000010959"/>
    </source>
</evidence>